<feature type="transmembrane region" description="Helical" evidence="1">
    <location>
        <begin position="61"/>
        <end position="79"/>
    </location>
</feature>
<keyword evidence="1" id="KW-1133">Transmembrane helix</keyword>
<protein>
    <recommendedName>
        <fullName evidence="4">MtN3 and saliva related transmembrane protein</fullName>
    </recommendedName>
</protein>
<reference evidence="3" key="1">
    <citation type="journal article" date="2019" name="Int. J. Syst. Evol. Microbiol.">
        <title>The Global Catalogue of Microorganisms (GCM) 10K type strain sequencing project: providing services to taxonomists for standard genome sequencing and annotation.</title>
        <authorList>
            <consortium name="The Broad Institute Genomics Platform"/>
            <consortium name="The Broad Institute Genome Sequencing Center for Infectious Disease"/>
            <person name="Wu L."/>
            <person name="Ma J."/>
        </authorList>
    </citation>
    <scope>NUCLEOTIDE SEQUENCE [LARGE SCALE GENOMIC DNA]</scope>
    <source>
        <strain evidence="3">JCM 31921</strain>
    </source>
</reference>
<gene>
    <name evidence="2" type="ORF">GCM10023092_19130</name>
</gene>
<comment type="caution">
    <text evidence="2">The sequence shown here is derived from an EMBL/GenBank/DDBJ whole genome shotgun (WGS) entry which is preliminary data.</text>
</comment>
<evidence type="ECO:0008006" key="4">
    <source>
        <dbReference type="Google" id="ProtNLM"/>
    </source>
</evidence>
<dbReference type="Pfam" id="PF03083">
    <property type="entry name" value="MtN3_slv"/>
    <property type="match status" value="1"/>
</dbReference>
<keyword evidence="3" id="KW-1185">Reference proteome</keyword>
<evidence type="ECO:0000256" key="1">
    <source>
        <dbReference type="SAM" id="Phobius"/>
    </source>
</evidence>
<dbReference type="RefSeq" id="WP_344826004.1">
    <property type="nucleotide sequence ID" value="NZ_BAABEZ010000022.1"/>
</dbReference>
<organism evidence="2 3">
    <name type="scientific">Rurimicrobium arvi</name>
    <dbReference type="NCBI Taxonomy" id="2049916"/>
    <lineage>
        <taxon>Bacteria</taxon>
        <taxon>Pseudomonadati</taxon>
        <taxon>Bacteroidota</taxon>
        <taxon>Chitinophagia</taxon>
        <taxon>Chitinophagales</taxon>
        <taxon>Chitinophagaceae</taxon>
        <taxon>Rurimicrobium</taxon>
    </lineage>
</organism>
<keyword evidence="1" id="KW-0812">Transmembrane</keyword>
<dbReference type="InterPro" id="IPR047662">
    <property type="entry name" value="SemiSWEET"/>
</dbReference>
<dbReference type="InterPro" id="IPR004316">
    <property type="entry name" value="SWEET_rpt"/>
</dbReference>
<dbReference type="Proteomes" id="UP001501410">
    <property type="component" value="Unassembled WGS sequence"/>
</dbReference>
<evidence type="ECO:0000313" key="3">
    <source>
        <dbReference type="Proteomes" id="UP001501410"/>
    </source>
</evidence>
<evidence type="ECO:0000313" key="2">
    <source>
        <dbReference type="EMBL" id="GAA4455443.1"/>
    </source>
</evidence>
<proteinExistence type="predicted"/>
<sequence>MNLKLAIGVTAGTLTAIAAAPQIFKAIKTKKVAHVSPLMFIILMAGNGLWCWYGIVLKDWPIIITNSFSLAMDLIMLFLKGRYSKNVSGNAI</sequence>
<feature type="transmembrane region" description="Helical" evidence="1">
    <location>
        <begin position="6"/>
        <end position="24"/>
    </location>
</feature>
<feature type="transmembrane region" description="Helical" evidence="1">
    <location>
        <begin position="36"/>
        <end position="55"/>
    </location>
</feature>
<dbReference type="EMBL" id="BAABEZ010000022">
    <property type="protein sequence ID" value="GAA4455443.1"/>
    <property type="molecule type" value="Genomic_DNA"/>
</dbReference>
<accession>A0ABP8MT06</accession>
<keyword evidence="1" id="KW-0472">Membrane</keyword>
<dbReference type="NCBIfam" id="NF037968">
    <property type="entry name" value="SemiSWEET_2"/>
    <property type="match status" value="1"/>
</dbReference>
<name>A0ABP8MT06_9BACT</name>
<dbReference type="Gene3D" id="1.20.1280.290">
    <property type="match status" value="1"/>
</dbReference>